<feature type="non-terminal residue" evidence="2">
    <location>
        <position position="67"/>
    </location>
</feature>
<feature type="compositionally biased region" description="Basic residues" evidence="1">
    <location>
        <begin position="1"/>
        <end position="11"/>
    </location>
</feature>
<dbReference type="EMBL" id="GAIX01012954">
    <property type="protein sequence ID" value="JAA79606.1"/>
    <property type="molecule type" value="Transcribed_RNA"/>
</dbReference>
<organism evidence="2">
    <name type="scientific">Pararge aegeria</name>
    <name type="common">speckled wood butterfly</name>
    <dbReference type="NCBI Taxonomy" id="116150"/>
    <lineage>
        <taxon>Eukaryota</taxon>
        <taxon>Metazoa</taxon>
        <taxon>Ecdysozoa</taxon>
        <taxon>Arthropoda</taxon>
        <taxon>Hexapoda</taxon>
        <taxon>Insecta</taxon>
        <taxon>Pterygota</taxon>
        <taxon>Neoptera</taxon>
        <taxon>Endopterygota</taxon>
        <taxon>Lepidoptera</taxon>
        <taxon>Glossata</taxon>
        <taxon>Ditrysia</taxon>
        <taxon>Papilionoidea</taxon>
        <taxon>Nymphalidae</taxon>
        <taxon>Satyrinae</taxon>
        <taxon>Satyrini</taxon>
        <taxon>Parargina</taxon>
        <taxon>Pararge</taxon>
    </lineage>
</organism>
<reference evidence="2" key="1">
    <citation type="journal article" date="2013" name="BMC Genomics">
        <title>Unscrambling butterfly oogenesis.</title>
        <authorList>
            <person name="Carter J.M."/>
            <person name="Baker S.C."/>
            <person name="Pink R."/>
            <person name="Carter D.R."/>
            <person name="Collins A."/>
            <person name="Tomlin J."/>
            <person name="Gibbs M."/>
            <person name="Breuker C.J."/>
        </authorList>
    </citation>
    <scope>NUCLEOTIDE SEQUENCE</scope>
    <source>
        <tissue evidence="2">Ovary</tissue>
    </source>
</reference>
<evidence type="ECO:0000256" key="1">
    <source>
        <dbReference type="SAM" id="MobiDB-lite"/>
    </source>
</evidence>
<reference evidence="2" key="2">
    <citation type="submission" date="2013-05" db="EMBL/GenBank/DDBJ databases">
        <authorList>
            <person name="Carter J.-M."/>
            <person name="Baker S.C."/>
            <person name="Pink R."/>
            <person name="Carter D.R.F."/>
            <person name="Collins A."/>
            <person name="Tomlin J."/>
            <person name="Gibbs M."/>
            <person name="Breuker C.J."/>
        </authorList>
    </citation>
    <scope>NUCLEOTIDE SEQUENCE</scope>
    <source>
        <tissue evidence="2">Ovary</tissue>
    </source>
</reference>
<protein>
    <submittedName>
        <fullName evidence="2">Uncharacterized protein</fullName>
    </submittedName>
</protein>
<sequence length="67" mass="7788">STRKPHKRKRNLTFSDLSPIGGYNSNYKERDNSLERDVKPCRENKRFLKPKNNIKCNNDLVPIGDGN</sequence>
<name>S4NLJ1_9NEOP</name>
<evidence type="ECO:0000313" key="2">
    <source>
        <dbReference type="EMBL" id="JAA79606.1"/>
    </source>
</evidence>
<accession>S4NLJ1</accession>
<feature type="region of interest" description="Disordered" evidence="1">
    <location>
        <begin position="1"/>
        <end position="33"/>
    </location>
</feature>
<feature type="non-terminal residue" evidence="2">
    <location>
        <position position="1"/>
    </location>
</feature>
<dbReference type="AlphaFoldDB" id="S4NLJ1"/>
<proteinExistence type="predicted"/>